<evidence type="ECO:0000313" key="3">
    <source>
        <dbReference type="EMBL" id="TRY79566.1"/>
    </source>
</evidence>
<keyword evidence="1" id="KW-1133">Transmembrane helix</keyword>
<dbReference type="AlphaFoldDB" id="A0A553PPF1"/>
<reference evidence="3 4" key="1">
    <citation type="journal article" date="2018" name="Nat. Ecol. Evol.">
        <title>Genomic signatures of mitonuclear coevolution across populations of Tigriopus californicus.</title>
        <authorList>
            <person name="Barreto F.S."/>
            <person name="Watson E.T."/>
            <person name="Lima T.G."/>
            <person name="Willett C.S."/>
            <person name="Edmands S."/>
            <person name="Li W."/>
            <person name="Burton R.S."/>
        </authorList>
    </citation>
    <scope>NUCLEOTIDE SEQUENCE [LARGE SCALE GENOMIC DNA]</scope>
    <source>
        <strain evidence="3 4">San Diego</strain>
    </source>
</reference>
<dbReference type="SUPFAM" id="SSF49562">
    <property type="entry name" value="C2 domain (Calcium/lipid-binding domain, CaLB)"/>
    <property type="match status" value="1"/>
</dbReference>
<keyword evidence="1" id="KW-0812">Transmembrane</keyword>
<dbReference type="GO" id="GO:0071277">
    <property type="term" value="P:cellular response to calcium ion"/>
    <property type="evidence" value="ECO:0007669"/>
    <property type="project" value="TreeGrafter"/>
</dbReference>
<sequence length="179" mass="20585">MAQQADYMHAVMAQRQRRGSVTGGVQVELAVSCRNLRPRDHFSAPDPVCLVFIKSRGSRQWKPLGRTEMLKNETNPEWVKTFLVDFYFEEKQVWVVFILNSLLGSLIMFTVVSDKIRGLLEHMDSLCMVVQLIMHETLGTRIIDDWFPCVVSSKSLCEDVNDDEDDDDDVTPRRFKIGT</sequence>
<dbReference type="InterPro" id="IPR045052">
    <property type="entry name" value="Copine"/>
</dbReference>
<feature type="transmembrane region" description="Helical" evidence="1">
    <location>
        <begin position="93"/>
        <end position="113"/>
    </location>
</feature>
<proteinExistence type="predicted"/>
<dbReference type="STRING" id="6832.A0A553PPF1"/>
<dbReference type="GO" id="GO:0005886">
    <property type="term" value="C:plasma membrane"/>
    <property type="evidence" value="ECO:0007669"/>
    <property type="project" value="TreeGrafter"/>
</dbReference>
<evidence type="ECO:0000259" key="2">
    <source>
        <dbReference type="PROSITE" id="PS50004"/>
    </source>
</evidence>
<accession>A0A553PPF1</accession>
<dbReference type="InterPro" id="IPR000008">
    <property type="entry name" value="C2_dom"/>
</dbReference>
<dbReference type="InterPro" id="IPR035892">
    <property type="entry name" value="C2_domain_sf"/>
</dbReference>
<dbReference type="PANTHER" id="PTHR10857:SF106">
    <property type="entry name" value="C2 DOMAIN-CONTAINING PROTEIN"/>
    <property type="match status" value="1"/>
</dbReference>
<dbReference type="EMBL" id="VCGU01000002">
    <property type="protein sequence ID" value="TRY79566.1"/>
    <property type="molecule type" value="Genomic_DNA"/>
</dbReference>
<feature type="domain" description="C2" evidence="2">
    <location>
        <begin position="6"/>
        <end position="147"/>
    </location>
</feature>
<name>A0A553PPF1_TIGCA</name>
<dbReference type="Gene3D" id="2.60.40.150">
    <property type="entry name" value="C2 domain"/>
    <property type="match status" value="1"/>
</dbReference>
<evidence type="ECO:0000256" key="1">
    <source>
        <dbReference type="SAM" id="Phobius"/>
    </source>
</evidence>
<keyword evidence="4" id="KW-1185">Reference proteome</keyword>
<dbReference type="PROSITE" id="PS50004">
    <property type="entry name" value="C2"/>
    <property type="match status" value="1"/>
</dbReference>
<dbReference type="PANTHER" id="PTHR10857">
    <property type="entry name" value="COPINE"/>
    <property type="match status" value="1"/>
</dbReference>
<organism evidence="3 4">
    <name type="scientific">Tigriopus californicus</name>
    <name type="common">Marine copepod</name>
    <dbReference type="NCBI Taxonomy" id="6832"/>
    <lineage>
        <taxon>Eukaryota</taxon>
        <taxon>Metazoa</taxon>
        <taxon>Ecdysozoa</taxon>
        <taxon>Arthropoda</taxon>
        <taxon>Crustacea</taxon>
        <taxon>Multicrustacea</taxon>
        <taxon>Hexanauplia</taxon>
        <taxon>Copepoda</taxon>
        <taxon>Harpacticoida</taxon>
        <taxon>Harpacticidae</taxon>
        <taxon>Tigriopus</taxon>
    </lineage>
</organism>
<dbReference type="Proteomes" id="UP000318571">
    <property type="component" value="Chromosome 6"/>
</dbReference>
<dbReference type="CDD" id="cd04048">
    <property type="entry name" value="C2A_Copine"/>
    <property type="match status" value="1"/>
</dbReference>
<dbReference type="GO" id="GO:0005544">
    <property type="term" value="F:calcium-dependent phospholipid binding"/>
    <property type="evidence" value="ECO:0007669"/>
    <property type="project" value="InterPro"/>
</dbReference>
<gene>
    <name evidence="3" type="ORF">TCAL_14816</name>
</gene>
<evidence type="ECO:0000313" key="4">
    <source>
        <dbReference type="Proteomes" id="UP000318571"/>
    </source>
</evidence>
<comment type="caution">
    <text evidence="3">The sequence shown here is derived from an EMBL/GenBank/DDBJ whole genome shotgun (WGS) entry which is preliminary data.</text>
</comment>
<protein>
    <recommendedName>
        <fullName evidence="2">C2 domain-containing protein</fullName>
    </recommendedName>
</protein>
<dbReference type="Pfam" id="PF00168">
    <property type="entry name" value="C2"/>
    <property type="match status" value="1"/>
</dbReference>
<keyword evidence="1" id="KW-0472">Membrane</keyword>